<proteinExistence type="predicted"/>
<accession>A0A1H8NM61</accession>
<dbReference type="AlphaFoldDB" id="A0A1H8NM61"/>
<protein>
    <submittedName>
        <fullName evidence="1">Uncharacterized protein</fullName>
    </submittedName>
</protein>
<evidence type="ECO:0000313" key="1">
    <source>
        <dbReference type="EMBL" id="SEO30695.1"/>
    </source>
</evidence>
<evidence type="ECO:0000313" key="2">
    <source>
        <dbReference type="Proteomes" id="UP000183898"/>
    </source>
</evidence>
<dbReference type="EMBL" id="FOCT01000017">
    <property type="protein sequence ID" value="SEO30695.1"/>
    <property type="molecule type" value="Genomic_DNA"/>
</dbReference>
<organism evidence="1 2">
    <name type="scientific">Nitrosospira multiformis</name>
    <dbReference type="NCBI Taxonomy" id="1231"/>
    <lineage>
        <taxon>Bacteria</taxon>
        <taxon>Pseudomonadati</taxon>
        <taxon>Pseudomonadota</taxon>
        <taxon>Betaproteobacteria</taxon>
        <taxon>Nitrosomonadales</taxon>
        <taxon>Nitrosomonadaceae</taxon>
        <taxon>Nitrosospira</taxon>
    </lineage>
</organism>
<gene>
    <name evidence="1" type="ORF">SAMN05216404_1178</name>
</gene>
<name>A0A1H8NM61_9PROT</name>
<dbReference type="Proteomes" id="UP000183898">
    <property type="component" value="Unassembled WGS sequence"/>
</dbReference>
<dbReference type="RefSeq" id="WP_074748905.1">
    <property type="nucleotide sequence ID" value="NZ_FOCT01000017.1"/>
</dbReference>
<sequence>MVVSGLTPLVILILGILINRTLERNKVALSKEQEWQNWWAKKLLGISHDFNVAVSECLANIFALGQIAHEKLPGWEVEHEQKEISLRDKIRLIQFLDWEMQNYLQFAPTKGKEVKAKQEELIRLVASLLRTRQSNFEEIKSVQFEFNELLRLAHAEILQISPNKALQRTSR</sequence>
<reference evidence="1 2" key="1">
    <citation type="submission" date="2016-10" db="EMBL/GenBank/DDBJ databases">
        <authorList>
            <person name="de Groot N.N."/>
        </authorList>
    </citation>
    <scope>NUCLEOTIDE SEQUENCE [LARGE SCALE GENOMIC DNA]</scope>
    <source>
        <strain evidence="1 2">Nl18</strain>
    </source>
</reference>